<evidence type="ECO:0000256" key="1">
    <source>
        <dbReference type="SAM" id="MobiDB-lite"/>
    </source>
</evidence>
<evidence type="ECO:0000313" key="3">
    <source>
        <dbReference type="Proteomes" id="UP000176965"/>
    </source>
</evidence>
<protein>
    <submittedName>
        <fullName evidence="2">Uncharacterized protein</fullName>
    </submittedName>
</protein>
<gene>
    <name evidence="2" type="ORF">A2541_02080</name>
</gene>
<feature type="compositionally biased region" description="Low complexity" evidence="1">
    <location>
        <begin position="64"/>
        <end position="78"/>
    </location>
</feature>
<dbReference type="STRING" id="1802338.A2541_02080"/>
<comment type="caution">
    <text evidence="2">The sequence shown here is derived from an EMBL/GenBank/DDBJ whole genome shotgun (WGS) entry which is preliminary data.</text>
</comment>
<organism evidence="2 3">
    <name type="scientific">Candidatus Taylorbacteria bacterium RIFOXYD2_FULL_36_9</name>
    <dbReference type="NCBI Taxonomy" id="1802338"/>
    <lineage>
        <taxon>Bacteria</taxon>
        <taxon>Candidatus Tayloriibacteriota</taxon>
    </lineage>
</organism>
<proteinExistence type="predicted"/>
<reference evidence="2 3" key="1">
    <citation type="journal article" date="2016" name="Nat. Commun.">
        <title>Thousands of microbial genomes shed light on interconnected biogeochemical processes in an aquifer system.</title>
        <authorList>
            <person name="Anantharaman K."/>
            <person name="Brown C.T."/>
            <person name="Hug L.A."/>
            <person name="Sharon I."/>
            <person name="Castelle C.J."/>
            <person name="Probst A.J."/>
            <person name="Thomas B.C."/>
            <person name="Singh A."/>
            <person name="Wilkins M.J."/>
            <person name="Karaoz U."/>
            <person name="Brodie E.L."/>
            <person name="Williams K.H."/>
            <person name="Hubbard S.S."/>
            <person name="Banfield J.F."/>
        </authorList>
    </citation>
    <scope>NUCLEOTIDE SEQUENCE [LARGE SCALE GENOMIC DNA]</scope>
</reference>
<evidence type="ECO:0000313" key="2">
    <source>
        <dbReference type="EMBL" id="OHA47906.1"/>
    </source>
</evidence>
<name>A0A1G2PHT2_9BACT</name>
<sequence>MDHEDETSCASRGSGSDGGDGNGVLLSEESVVGPCHSRGAPFVPVLCDAGRNSGTGCRWPVATASGADGSAGDSIDPATASAIGTATAGSSWRSGQVDVAPVVPILPEVSHMERWRVATEHPVVLLASGGQGVAPLWWGLHQNYAPTTG</sequence>
<feature type="region of interest" description="Disordered" evidence="1">
    <location>
        <begin position="1"/>
        <end position="25"/>
    </location>
</feature>
<feature type="region of interest" description="Disordered" evidence="1">
    <location>
        <begin position="57"/>
        <end position="78"/>
    </location>
</feature>
<dbReference type="EMBL" id="MHSQ01000001">
    <property type="protein sequence ID" value="OHA47906.1"/>
    <property type="molecule type" value="Genomic_DNA"/>
</dbReference>
<accession>A0A1G2PHT2</accession>
<dbReference type="Proteomes" id="UP000176965">
    <property type="component" value="Unassembled WGS sequence"/>
</dbReference>
<dbReference type="AlphaFoldDB" id="A0A1G2PHT2"/>